<accession>A0A7S2FH26</accession>
<dbReference type="InterPro" id="IPR011992">
    <property type="entry name" value="EF-hand-dom_pair"/>
</dbReference>
<dbReference type="SUPFAM" id="SSF47473">
    <property type="entry name" value="EF-hand"/>
    <property type="match status" value="1"/>
</dbReference>
<organism evidence="1">
    <name type="scientific">Florenciella parvula</name>
    <dbReference type="NCBI Taxonomy" id="236787"/>
    <lineage>
        <taxon>Eukaryota</taxon>
        <taxon>Sar</taxon>
        <taxon>Stramenopiles</taxon>
        <taxon>Ochrophyta</taxon>
        <taxon>Dictyochophyceae</taxon>
        <taxon>Florenciellales</taxon>
        <taxon>Florenciella</taxon>
    </lineage>
</organism>
<dbReference type="AlphaFoldDB" id="A0A7S2FH26"/>
<evidence type="ECO:0000313" key="1">
    <source>
        <dbReference type="EMBL" id="CAD9395481.1"/>
    </source>
</evidence>
<dbReference type="EMBL" id="HBGT01007011">
    <property type="protein sequence ID" value="CAD9395481.1"/>
    <property type="molecule type" value="Transcribed_RNA"/>
</dbReference>
<protein>
    <recommendedName>
        <fullName evidence="2">Calmodulin</fullName>
    </recommendedName>
</protein>
<gene>
    <name evidence="1" type="ORF">FPAR1323_LOCUS3792</name>
</gene>
<evidence type="ECO:0008006" key="2">
    <source>
        <dbReference type="Google" id="ProtNLM"/>
    </source>
</evidence>
<name>A0A7S2FH26_9STRA</name>
<reference evidence="1" key="1">
    <citation type="submission" date="2021-01" db="EMBL/GenBank/DDBJ databases">
        <authorList>
            <person name="Corre E."/>
            <person name="Pelletier E."/>
            <person name="Niang G."/>
            <person name="Scheremetjew M."/>
            <person name="Finn R."/>
            <person name="Kale V."/>
            <person name="Holt S."/>
            <person name="Cochrane G."/>
            <person name="Meng A."/>
            <person name="Brown T."/>
            <person name="Cohen L."/>
        </authorList>
    </citation>
    <scope>NUCLEOTIDE SEQUENCE</scope>
    <source>
        <strain evidence="1">RCC1693</strain>
    </source>
</reference>
<sequence length="188" mass="21726">MSEILSPEEVIELKATFKYFAGKNGKVKDKDVGKMFRAAGCGPTSHELEKYMLIMDDEASGFITEQPFLELMTTLRHPKEPTARLRAVYDVLAKGRQKKKKKAFNPLEAMSAKEEDLSFMAEKDWARLIERLRITHLFDNWQRAGGEDDGELNEESLTQIRNMLREFDEDGGPTQEMQFPEFCMMMLF</sequence>
<dbReference type="Gene3D" id="1.10.238.10">
    <property type="entry name" value="EF-hand"/>
    <property type="match status" value="1"/>
</dbReference>
<proteinExistence type="predicted"/>